<dbReference type="FunFam" id="1.25.40.420:FF:000008">
    <property type="entry name" value="BTB/POZ domain-containing protein POB1"/>
    <property type="match status" value="1"/>
</dbReference>
<dbReference type="OrthoDB" id="5983028at2759"/>
<dbReference type="InterPro" id="IPR011705">
    <property type="entry name" value="BACK"/>
</dbReference>
<dbReference type="InterPro" id="IPR038648">
    <property type="entry name" value="PHR_sf"/>
</dbReference>
<evidence type="ECO:0000259" key="5">
    <source>
        <dbReference type="PROSITE" id="PS50097"/>
    </source>
</evidence>
<dbReference type="EMBL" id="LSMT01000273">
    <property type="protein sequence ID" value="PFX21529.1"/>
    <property type="molecule type" value="Genomic_DNA"/>
</dbReference>
<dbReference type="Pfam" id="PF08005">
    <property type="entry name" value="PHR"/>
    <property type="match status" value="2"/>
</dbReference>
<reference evidence="7" key="1">
    <citation type="journal article" date="2017" name="bioRxiv">
        <title>Comparative analysis of the genomes of Stylophora pistillata and Acropora digitifera provides evidence for extensive differences between species of corals.</title>
        <authorList>
            <person name="Voolstra C.R."/>
            <person name="Li Y."/>
            <person name="Liew Y.J."/>
            <person name="Baumgarten S."/>
            <person name="Zoccola D."/>
            <person name="Flot J.-F."/>
            <person name="Tambutte S."/>
            <person name="Allemand D."/>
            <person name="Aranda M."/>
        </authorList>
    </citation>
    <scope>NUCLEOTIDE SEQUENCE [LARGE SCALE GENOMIC DNA]</scope>
</reference>
<name>A0A2B4RXK3_STYPI</name>
<keyword evidence="7" id="KW-1185">Reference proteome</keyword>
<evidence type="ECO:0000256" key="3">
    <source>
        <dbReference type="ARBA" id="ARBA00022490"/>
    </source>
</evidence>
<dbReference type="Gene3D" id="2.60.120.820">
    <property type="entry name" value="PHR domain"/>
    <property type="match status" value="2"/>
</dbReference>
<sequence length="887" mass="100684">MSLVEENWQTTRPTIRERIKFVFNNDRFSDIKFVVRKMDGESERKRVIPAHKFVLSISSPVFEAMFYGELAETKDSIELPDCEYESLLELFRYVYSDEVKLSGRNVMGVFYLAKKYMVPSLAEQCSEYLQKNLDPSNVFIILPSAQKYEEKDLVERCWKVIDDQTEQVAKSDGFATIERSLLEGIVVRDSLTIEEIDLFKAVDLWATKQCERQGLKADSATKRKILGEQTIKALRFPIMKLEDFSSVVLAGDFLTKEEIVSLIRHLTSVSKSPTGFPETGRSGSSSKIQVCGRFNTPPGKTWSYSGNPDVIDFSTDRDIGLCGVRFFGQKDSTYAADFKLTIVGSREVVQSVDPQSFNTEQLQAEKYSYSGFEMTFSHNITLKKNTWYRLSALMRGPISLRGLDGVSSVQCSGVTFTFTNSDIRNNNGSQNRWARLDTQNLRTDAMSVAEENWQTTRSTIRERTKFVFNNDRFSDIKFVVRNGESKQVIPAHKFLLSISSPVFEAMFYGELVETKDSIELPDCEYESVLELFCYMYSDEVNLSGSNVMGVLYLAKKYMLPSLVEKCTEYLQENMDPSNVFSILPSAQKYEEKDLVERCWKVIDEKTEEAVKSEGFATFERSLLESIIARDTLTIEEIDLFKAVDLWATKECERQDLNADGGTKRRIIGEKIVKALRFPTMKQKDFAGEVLASDILTKEEIVRLIRHQNSLFNSPVGFPETKRAYQSTSEIQRCGRFTTVTTSSGWGYTSRCIDAIDFCVDKSVVLHGVRFFGSKDCAYPVDLMVSNQHTGSVLVSLKTEELLSKQLQGNRFYYYGIEVSFDEKVLVKENTRYCLSALVTGPSSLYGKNGAITDTCSGVTFTFMDSSSSKNGTSIKQGQFPELLFSFE</sequence>
<evidence type="ECO:0000256" key="2">
    <source>
        <dbReference type="ARBA" id="ARBA00004906"/>
    </source>
</evidence>
<dbReference type="SUPFAM" id="SSF54695">
    <property type="entry name" value="POZ domain"/>
    <property type="match status" value="2"/>
</dbReference>
<comment type="caution">
    <text evidence="6">The sequence shown here is derived from an EMBL/GenBank/DDBJ whole genome shotgun (WGS) entry which is preliminary data.</text>
</comment>
<comment type="pathway">
    <text evidence="2">Protein modification; protein ubiquitination.</text>
</comment>
<dbReference type="Pfam" id="PF07707">
    <property type="entry name" value="BACK"/>
    <property type="match status" value="2"/>
</dbReference>
<dbReference type="SMART" id="SM00225">
    <property type="entry name" value="BTB"/>
    <property type="match status" value="2"/>
</dbReference>
<dbReference type="Pfam" id="PF00651">
    <property type="entry name" value="BTB"/>
    <property type="match status" value="2"/>
</dbReference>
<accession>A0A2B4RXK3</accession>
<evidence type="ECO:0000313" key="6">
    <source>
        <dbReference type="EMBL" id="PFX21529.1"/>
    </source>
</evidence>
<dbReference type="AlphaFoldDB" id="A0A2B4RXK3"/>
<feature type="domain" description="BTB" evidence="5">
    <location>
        <begin position="474"/>
        <end position="544"/>
    </location>
</feature>
<dbReference type="PROSITE" id="PS50097">
    <property type="entry name" value="BTB"/>
    <property type="match status" value="2"/>
</dbReference>
<dbReference type="GO" id="GO:0022008">
    <property type="term" value="P:neurogenesis"/>
    <property type="evidence" value="ECO:0007669"/>
    <property type="project" value="TreeGrafter"/>
</dbReference>
<dbReference type="Proteomes" id="UP000225706">
    <property type="component" value="Unassembled WGS sequence"/>
</dbReference>
<organism evidence="6 7">
    <name type="scientific">Stylophora pistillata</name>
    <name type="common">Smooth cauliflower coral</name>
    <dbReference type="NCBI Taxonomy" id="50429"/>
    <lineage>
        <taxon>Eukaryota</taxon>
        <taxon>Metazoa</taxon>
        <taxon>Cnidaria</taxon>
        <taxon>Anthozoa</taxon>
        <taxon>Hexacorallia</taxon>
        <taxon>Scleractinia</taxon>
        <taxon>Astrocoeniina</taxon>
        <taxon>Pocilloporidae</taxon>
        <taxon>Stylophora</taxon>
    </lineage>
</organism>
<dbReference type="InterPro" id="IPR012983">
    <property type="entry name" value="PHR"/>
</dbReference>
<protein>
    <submittedName>
        <fullName evidence="6">BTB/POZ domain-containing protein 6</fullName>
    </submittedName>
</protein>
<evidence type="ECO:0000256" key="4">
    <source>
        <dbReference type="ARBA" id="ARBA00022786"/>
    </source>
</evidence>
<dbReference type="GO" id="GO:0005829">
    <property type="term" value="C:cytosol"/>
    <property type="evidence" value="ECO:0007669"/>
    <property type="project" value="TreeGrafter"/>
</dbReference>
<dbReference type="InterPro" id="IPR000210">
    <property type="entry name" value="BTB/POZ_dom"/>
</dbReference>
<evidence type="ECO:0000313" key="7">
    <source>
        <dbReference type="Proteomes" id="UP000225706"/>
    </source>
</evidence>
<dbReference type="InterPro" id="IPR011333">
    <property type="entry name" value="SKP1/BTB/POZ_sf"/>
</dbReference>
<dbReference type="Gene3D" id="1.25.40.420">
    <property type="match status" value="2"/>
</dbReference>
<gene>
    <name evidence="6" type="primary">Btbd6</name>
    <name evidence="6" type="ORF">AWC38_SpisGene13981</name>
</gene>
<feature type="domain" description="BTB" evidence="5">
    <location>
        <begin position="29"/>
        <end position="103"/>
    </location>
</feature>
<dbReference type="PANTHER" id="PTHR45774:SF3">
    <property type="entry name" value="BTB (POZ) DOMAIN-CONTAINING 2B-RELATED"/>
    <property type="match status" value="1"/>
</dbReference>
<proteinExistence type="predicted"/>
<keyword evidence="4" id="KW-0833">Ubl conjugation pathway</keyword>
<dbReference type="PANTHER" id="PTHR45774">
    <property type="entry name" value="BTB/POZ DOMAIN-CONTAINING"/>
    <property type="match status" value="1"/>
</dbReference>
<evidence type="ECO:0000256" key="1">
    <source>
        <dbReference type="ARBA" id="ARBA00004496"/>
    </source>
</evidence>
<dbReference type="Gene3D" id="3.30.710.10">
    <property type="entry name" value="Potassium Channel Kv1.1, Chain A"/>
    <property type="match status" value="2"/>
</dbReference>
<comment type="subcellular location">
    <subcellularLocation>
        <location evidence="1">Cytoplasm</location>
    </subcellularLocation>
</comment>
<dbReference type="SMART" id="SM00875">
    <property type="entry name" value="BACK"/>
    <property type="match status" value="2"/>
</dbReference>
<keyword evidence="3" id="KW-0963">Cytoplasm</keyword>